<dbReference type="Pfam" id="PF13196">
    <property type="entry name" value="DUF4012"/>
    <property type="match status" value="1"/>
</dbReference>
<sequence length="527" mass="60728">MKKLEKKLKKIIIFSKCFFILAAILSTLTVSLTLIIFLVCFNIYQVGKAGKTLATSVLENNTPDFDKSFLVFQKQIKNLKKKVNLLKPAVKILPLKYQDLYSQAKEALNLAVELNKFLPEFLGKDREKTYFTLLQNHFELRPTGGFMGSYAKLKFAQGGLNSFTVHDIYVPDGQLEGHVDPPWPIQEAFKHGFWKLRDSNWDPDFPTAIKQISWFFDKGNEEQADGFIAINFLLIKDLLDITGPIKTTNYDYLVNKDNFYQIAQNEAETDFFPGSTQKKDFLSSLSKELFFKLQNLDNQQYLQLIRTVFKNLNEKQILLNFKDNNTANFINKYGWGGLVKRKFPDSNETINDYVYIVDTNLGANKANCCIERKVKQNISLESNSLSKENLTIIYKNSSITTGQRPPLFWGGIYKNFLRVILPIEAENITIKVDAKQYQEKVEILKDEDKKLKTVGFFIIVNPLSEVIVEIEYSKPITNINANTYQLEIQKEPGIKSYQHTINFKSALKNYTDNLEISTDKIIKFDIK</sequence>
<evidence type="ECO:0000313" key="2">
    <source>
        <dbReference type="EMBL" id="OGD54603.1"/>
    </source>
</evidence>
<name>A0A1F5DHI5_9BACT</name>
<comment type="caution">
    <text evidence="2">The sequence shown here is derived from an EMBL/GenBank/DDBJ whole genome shotgun (WGS) entry which is preliminary data.</text>
</comment>
<keyword evidence="1" id="KW-1133">Transmembrane helix</keyword>
<dbReference type="AlphaFoldDB" id="A0A1F5DHI5"/>
<feature type="transmembrane region" description="Helical" evidence="1">
    <location>
        <begin position="12"/>
        <end position="39"/>
    </location>
</feature>
<dbReference type="Proteomes" id="UP000178758">
    <property type="component" value="Unassembled WGS sequence"/>
</dbReference>
<keyword evidence="1" id="KW-0472">Membrane</keyword>
<dbReference type="EMBL" id="MEZJ01000010">
    <property type="protein sequence ID" value="OGD54603.1"/>
    <property type="molecule type" value="Genomic_DNA"/>
</dbReference>
<accession>A0A1F5DHI5</accession>
<organism evidence="2 3">
    <name type="scientific">Candidatus Beckwithbacteria bacterium RBG_13_35_6</name>
    <dbReference type="NCBI Taxonomy" id="1797456"/>
    <lineage>
        <taxon>Bacteria</taxon>
        <taxon>Candidatus Beckwithiibacteriota</taxon>
    </lineage>
</organism>
<evidence type="ECO:0000256" key="1">
    <source>
        <dbReference type="SAM" id="Phobius"/>
    </source>
</evidence>
<reference evidence="2 3" key="1">
    <citation type="journal article" date="2016" name="Nat. Commun.">
        <title>Thousands of microbial genomes shed light on interconnected biogeochemical processes in an aquifer system.</title>
        <authorList>
            <person name="Anantharaman K."/>
            <person name="Brown C.T."/>
            <person name="Hug L.A."/>
            <person name="Sharon I."/>
            <person name="Castelle C.J."/>
            <person name="Probst A.J."/>
            <person name="Thomas B.C."/>
            <person name="Singh A."/>
            <person name="Wilkins M.J."/>
            <person name="Karaoz U."/>
            <person name="Brodie E.L."/>
            <person name="Williams K.H."/>
            <person name="Hubbard S.S."/>
            <person name="Banfield J.F."/>
        </authorList>
    </citation>
    <scope>NUCLEOTIDE SEQUENCE [LARGE SCALE GENOMIC DNA]</scope>
</reference>
<evidence type="ECO:0000313" key="3">
    <source>
        <dbReference type="Proteomes" id="UP000178758"/>
    </source>
</evidence>
<gene>
    <name evidence="2" type="ORF">A3J78_00400</name>
</gene>
<keyword evidence="1" id="KW-0812">Transmembrane</keyword>
<protein>
    <recommendedName>
        <fullName evidence="4">DUF4012 domain-containing protein</fullName>
    </recommendedName>
</protein>
<proteinExistence type="predicted"/>
<evidence type="ECO:0008006" key="4">
    <source>
        <dbReference type="Google" id="ProtNLM"/>
    </source>
</evidence>
<dbReference type="InterPro" id="IPR025101">
    <property type="entry name" value="DUF4012"/>
</dbReference>